<feature type="compositionally biased region" description="Basic and acidic residues" evidence="12">
    <location>
        <begin position="65"/>
        <end position="91"/>
    </location>
</feature>
<comment type="subcellular location">
    <subcellularLocation>
        <location evidence="1 11">Mitochondrion inner membrane</location>
        <topology evidence="1 11">Single-pass membrane protein</topology>
    </subcellularLocation>
</comment>
<reference evidence="14" key="1">
    <citation type="journal article" date="2015" name="PLoS Genet.">
        <title>The dynamic genome and transcriptome of the human fungal pathogen Blastomyces and close relative Emmonsia.</title>
        <authorList>
            <person name="Munoz J.F."/>
            <person name="Gauthier G.M."/>
            <person name="Desjardins C.A."/>
            <person name="Gallo J.E."/>
            <person name="Holder J."/>
            <person name="Sullivan T.D."/>
            <person name="Marty A.J."/>
            <person name="Carmen J.C."/>
            <person name="Chen Z."/>
            <person name="Ding L."/>
            <person name="Gujja S."/>
            <person name="Magrini V."/>
            <person name="Misas E."/>
            <person name="Mitreva M."/>
            <person name="Priest M."/>
            <person name="Saif S."/>
            <person name="Whiston E.A."/>
            <person name="Young S."/>
            <person name="Zeng Q."/>
            <person name="Goldman W.E."/>
            <person name="Mardis E.R."/>
            <person name="Taylor J.W."/>
            <person name="McEwen J.G."/>
            <person name="Clay O.K."/>
            <person name="Klein B.S."/>
            <person name="Cuomo C.A."/>
        </authorList>
    </citation>
    <scope>NUCLEOTIDE SEQUENCE [LARGE SCALE GENOMIC DNA]</scope>
    <source>
        <strain evidence="14">UAMH 139</strain>
    </source>
</reference>
<comment type="similarity">
    <text evidence="2 11">Belongs to the CBP4 family.</text>
</comment>
<keyword evidence="8 11" id="KW-0143">Chaperone</keyword>
<dbReference type="EMBL" id="LDEV01001412">
    <property type="protein sequence ID" value="KLJ11724.1"/>
    <property type="molecule type" value="Genomic_DNA"/>
</dbReference>
<name>A0A0H1BJK7_9EURO</name>
<dbReference type="Pfam" id="PF07960">
    <property type="entry name" value="CBP4"/>
    <property type="match status" value="1"/>
</dbReference>
<keyword evidence="5" id="KW-1133">Transmembrane helix</keyword>
<dbReference type="AlphaFoldDB" id="A0A0H1BJK7"/>
<evidence type="ECO:0000313" key="14">
    <source>
        <dbReference type="Proteomes" id="UP000053573"/>
    </source>
</evidence>
<evidence type="ECO:0000256" key="9">
    <source>
        <dbReference type="ARBA" id="ARBA00025413"/>
    </source>
</evidence>
<feature type="compositionally biased region" description="Basic and acidic residues" evidence="12">
    <location>
        <begin position="45"/>
        <end position="58"/>
    </location>
</feature>
<accession>A0A0H1BJK7</accession>
<evidence type="ECO:0000256" key="7">
    <source>
        <dbReference type="ARBA" id="ARBA00023136"/>
    </source>
</evidence>
<keyword evidence="4 11" id="KW-0999">Mitochondrion inner membrane</keyword>
<keyword evidence="3" id="KW-0812">Transmembrane</keyword>
<evidence type="ECO:0000256" key="12">
    <source>
        <dbReference type="SAM" id="MobiDB-lite"/>
    </source>
</evidence>
<evidence type="ECO:0000313" key="13">
    <source>
        <dbReference type="EMBL" id="KLJ11724.1"/>
    </source>
</evidence>
<dbReference type="GO" id="GO:0034551">
    <property type="term" value="P:mitochondrial respiratory chain complex III assembly"/>
    <property type="evidence" value="ECO:0007669"/>
    <property type="project" value="TreeGrafter"/>
</dbReference>
<evidence type="ECO:0000256" key="1">
    <source>
        <dbReference type="ARBA" id="ARBA00004434"/>
    </source>
</evidence>
<organism evidence="13 14">
    <name type="scientific">Blastomyces silverae</name>
    <dbReference type="NCBI Taxonomy" id="2060906"/>
    <lineage>
        <taxon>Eukaryota</taxon>
        <taxon>Fungi</taxon>
        <taxon>Dikarya</taxon>
        <taxon>Ascomycota</taxon>
        <taxon>Pezizomycotina</taxon>
        <taxon>Eurotiomycetes</taxon>
        <taxon>Eurotiomycetidae</taxon>
        <taxon>Onygenales</taxon>
        <taxon>Ajellomycetaceae</taxon>
        <taxon>Blastomyces</taxon>
    </lineage>
</organism>
<comment type="function">
    <text evidence="9 11">Essential for the assembly of ubiquinol-cytochrome c reductase. It has a direct effect on the correct occurrence of the Rieske protein, core 4, core 5 and apocytochrome b.</text>
</comment>
<dbReference type="PANTHER" id="PTHR28202:SF1">
    <property type="entry name" value="ASSEMBLY FACTOR CBP4"/>
    <property type="match status" value="1"/>
</dbReference>
<dbReference type="OrthoDB" id="5576752at2759"/>
<sequence length="91" mass="10776">MQKLTGSCAPIQRFNPELQKRNLETREQRQKNFDTFVTQLKTHAKSDKSIWHAMKESEATSQRQTDMRRKEELEEAERQKAQIRKELAEGS</sequence>
<keyword evidence="6 11" id="KW-0496">Mitochondrion</keyword>
<evidence type="ECO:0000256" key="8">
    <source>
        <dbReference type="ARBA" id="ARBA00023186"/>
    </source>
</evidence>
<evidence type="ECO:0000256" key="11">
    <source>
        <dbReference type="RuleBase" id="RU368005"/>
    </source>
</evidence>
<keyword evidence="7" id="KW-0472">Membrane</keyword>
<evidence type="ECO:0000256" key="4">
    <source>
        <dbReference type="ARBA" id="ARBA00022792"/>
    </source>
</evidence>
<dbReference type="Proteomes" id="UP000053573">
    <property type="component" value="Unassembled WGS sequence"/>
</dbReference>
<dbReference type="GO" id="GO:0005743">
    <property type="term" value="C:mitochondrial inner membrane"/>
    <property type="evidence" value="ECO:0007669"/>
    <property type="project" value="UniProtKB-SubCell"/>
</dbReference>
<comment type="caution">
    <text evidence="13">The sequence shown here is derived from an EMBL/GenBank/DDBJ whole genome shotgun (WGS) entry which is preliminary data.</text>
</comment>
<evidence type="ECO:0000256" key="6">
    <source>
        <dbReference type="ARBA" id="ARBA00023128"/>
    </source>
</evidence>
<evidence type="ECO:0000256" key="5">
    <source>
        <dbReference type="ARBA" id="ARBA00022989"/>
    </source>
</evidence>
<gene>
    <name evidence="13" type="ORF">EMPG_13106</name>
</gene>
<evidence type="ECO:0000256" key="10">
    <source>
        <dbReference type="ARBA" id="ARBA00031521"/>
    </source>
</evidence>
<dbReference type="InterPro" id="IPR012420">
    <property type="entry name" value="Cbp4"/>
</dbReference>
<keyword evidence="14" id="KW-1185">Reference proteome</keyword>
<proteinExistence type="inferred from homology"/>
<feature type="region of interest" description="Disordered" evidence="12">
    <location>
        <begin position="45"/>
        <end position="91"/>
    </location>
</feature>
<evidence type="ECO:0000256" key="3">
    <source>
        <dbReference type="ARBA" id="ARBA00022692"/>
    </source>
</evidence>
<protein>
    <recommendedName>
        <fullName evidence="10 11">Cytochrome b mRNA-processing protein 4</fullName>
    </recommendedName>
</protein>
<dbReference type="PANTHER" id="PTHR28202">
    <property type="entry name" value="ASSEMBLY FACTOR CBP4"/>
    <property type="match status" value="1"/>
</dbReference>
<evidence type="ECO:0000256" key="2">
    <source>
        <dbReference type="ARBA" id="ARBA00006780"/>
    </source>
</evidence>